<protein>
    <submittedName>
        <fullName evidence="5">Uncharacterized protein</fullName>
    </submittedName>
</protein>
<accession>A0A6A4FPZ1</accession>
<feature type="region of interest" description="Disordered" evidence="4">
    <location>
        <begin position="153"/>
        <end position="181"/>
    </location>
</feature>
<keyword evidence="6" id="KW-1185">Reference proteome</keyword>
<organism evidence="5 6">
    <name type="scientific">Phytophthora rubi</name>
    <dbReference type="NCBI Taxonomy" id="129364"/>
    <lineage>
        <taxon>Eukaryota</taxon>
        <taxon>Sar</taxon>
        <taxon>Stramenopiles</taxon>
        <taxon>Oomycota</taxon>
        <taxon>Peronosporomycetes</taxon>
        <taxon>Peronosporales</taxon>
        <taxon>Peronosporaceae</taxon>
        <taxon>Phytophthora</taxon>
    </lineage>
</organism>
<keyword evidence="3" id="KW-0325">Glycoprotein</keyword>
<dbReference type="Proteomes" id="UP000434957">
    <property type="component" value="Unassembled WGS sequence"/>
</dbReference>
<keyword evidence="1" id="KW-0732">Signal</keyword>
<proteinExistence type="predicted"/>
<name>A0A6A4FPZ1_9STRA</name>
<dbReference type="PANTHER" id="PTHR31468">
    <property type="entry name" value="1,3-BETA-GLUCANOSYLTRANSFERASE GAS1"/>
    <property type="match status" value="1"/>
</dbReference>
<dbReference type="InterPro" id="IPR004886">
    <property type="entry name" value="Glucanosyltransferase"/>
</dbReference>
<dbReference type="PANTHER" id="PTHR31468:SF2">
    <property type="entry name" value="1,3-BETA-GLUCANOSYLTRANSFERASE GAS1"/>
    <property type="match status" value="1"/>
</dbReference>
<evidence type="ECO:0000256" key="2">
    <source>
        <dbReference type="ARBA" id="ARBA00023157"/>
    </source>
</evidence>
<comment type="caution">
    <text evidence="5">The sequence shown here is derived from an EMBL/GenBank/DDBJ whole genome shotgun (WGS) entry which is preliminary data.</text>
</comment>
<reference evidence="5 6" key="1">
    <citation type="submission" date="2018-08" db="EMBL/GenBank/DDBJ databases">
        <title>Genomic investigation of the strawberry pathogen Phytophthora fragariae indicates pathogenicity is determined by transcriptional variation in three key races.</title>
        <authorList>
            <person name="Adams T.M."/>
            <person name="Armitage A.D."/>
            <person name="Sobczyk M.K."/>
            <person name="Bates H.J."/>
            <person name="Dunwell J.M."/>
            <person name="Nellist C.F."/>
            <person name="Harrison R.J."/>
        </authorList>
    </citation>
    <scope>NUCLEOTIDE SEQUENCE [LARGE SCALE GENOMIC DNA]</scope>
    <source>
        <strain evidence="5 6">SCRP333</strain>
    </source>
</reference>
<dbReference type="GO" id="GO:0034411">
    <property type="term" value="P:cell wall (1-&gt;3)-beta-D-glucan biosynthetic process"/>
    <property type="evidence" value="ECO:0007669"/>
    <property type="project" value="TreeGrafter"/>
</dbReference>
<evidence type="ECO:0000256" key="1">
    <source>
        <dbReference type="ARBA" id="ARBA00022729"/>
    </source>
</evidence>
<dbReference type="GO" id="GO:0042124">
    <property type="term" value="F:1,3-beta-glucanosyltransferase activity"/>
    <property type="evidence" value="ECO:0007669"/>
    <property type="project" value="TreeGrafter"/>
</dbReference>
<sequence>YSDYFAGGIAFEYSTENANSVATSAYPFKTYGPQNYGLGYFSPEDCTDSGSNCTYERFPNFKFLAEAYASYDGSSEPTLSNYEVPANHAETSACPSGSPDLRYFQWAGDSSSSESCPTVADGHFQCSPATAPVSAVSVAPLLLNAMFAAENTEAPSTSATPEITSQPLATQTPTTTSQAPAVRNTIHDGCRIR</sequence>
<evidence type="ECO:0000313" key="6">
    <source>
        <dbReference type="Proteomes" id="UP000434957"/>
    </source>
</evidence>
<evidence type="ECO:0000313" key="5">
    <source>
        <dbReference type="EMBL" id="KAE9340922.1"/>
    </source>
</evidence>
<feature type="compositionally biased region" description="Low complexity" evidence="4">
    <location>
        <begin position="164"/>
        <end position="181"/>
    </location>
</feature>
<keyword evidence="2" id="KW-1015">Disulfide bond</keyword>
<dbReference type="EMBL" id="QXFT01000554">
    <property type="protein sequence ID" value="KAE9340922.1"/>
    <property type="molecule type" value="Genomic_DNA"/>
</dbReference>
<gene>
    <name evidence="5" type="ORF">PR003_g10249</name>
</gene>
<feature type="non-terminal residue" evidence="5">
    <location>
        <position position="1"/>
    </location>
</feature>
<evidence type="ECO:0000256" key="4">
    <source>
        <dbReference type="SAM" id="MobiDB-lite"/>
    </source>
</evidence>
<feature type="compositionally biased region" description="Polar residues" evidence="4">
    <location>
        <begin position="153"/>
        <end position="163"/>
    </location>
</feature>
<dbReference type="GO" id="GO:0005886">
    <property type="term" value="C:plasma membrane"/>
    <property type="evidence" value="ECO:0007669"/>
    <property type="project" value="TreeGrafter"/>
</dbReference>
<evidence type="ECO:0000256" key="3">
    <source>
        <dbReference type="ARBA" id="ARBA00023180"/>
    </source>
</evidence>
<dbReference type="AlphaFoldDB" id="A0A6A4FPZ1"/>